<gene>
    <name evidence="2" type="ORF">IPK02_00210</name>
</gene>
<evidence type="ECO:0000313" key="3">
    <source>
        <dbReference type="Proteomes" id="UP000706151"/>
    </source>
</evidence>
<protein>
    <submittedName>
        <fullName evidence="2">C-type cytochrome</fullName>
    </submittedName>
</protein>
<evidence type="ECO:0000256" key="1">
    <source>
        <dbReference type="SAM" id="SignalP"/>
    </source>
</evidence>
<dbReference type="Proteomes" id="UP000706151">
    <property type="component" value="Unassembled WGS sequence"/>
</dbReference>
<evidence type="ECO:0000313" key="2">
    <source>
        <dbReference type="EMBL" id="MBK7952514.1"/>
    </source>
</evidence>
<feature type="chain" id="PRO_5037043954" evidence="1">
    <location>
        <begin position="24"/>
        <end position="139"/>
    </location>
</feature>
<dbReference type="Gene3D" id="1.10.760.10">
    <property type="entry name" value="Cytochrome c-like domain"/>
    <property type="match status" value="1"/>
</dbReference>
<keyword evidence="1" id="KW-0732">Signal</keyword>
<dbReference type="GO" id="GO:0009055">
    <property type="term" value="F:electron transfer activity"/>
    <property type="evidence" value="ECO:0007669"/>
    <property type="project" value="InterPro"/>
</dbReference>
<feature type="signal peptide" evidence="1">
    <location>
        <begin position="1"/>
        <end position="23"/>
    </location>
</feature>
<dbReference type="SUPFAM" id="SSF46626">
    <property type="entry name" value="Cytochrome c"/>
    <property type="match status" value="1"/>
</dbReference>
<comment type="caution">
    <text evidence="2">The sequence shown here is derived from an EMBL/GenBank/DDBJ whole genome shotgun (WGS) entry which is preliminary data.</text>
</comment>
<sequence>MKRNWTKAAVVVALAAGVTSAIAADYGDLGKLEYESSCILCHGKDLKGGPTAKFFLKAMPPDLTQLSSKNAGVFPYERVYGVIDGRQDVASHGTREMPIWGKAYQFKGSECNADPYASEAYARGRISALVDYVHRMQTR</sequence>
<dbReference type="GO" id="GO:0020037">
    <property type="term" value="F:heme binding"/>
    <property type="evidence" value="ECO:0007669"/>
    <property type="project" value="InterPro"/>
</dbReference>
<accession>A0A935W300</accession>
<proteinExistence type="predicted"/>
<dbReference type="EMBL" id="JADJOT010000001">
    <property type="protein sequence ID" value="MBK7952514.1"/>
    <property type="molecule type" value="Genomic_DNA"/>
</dbReference>
<name>A0A935W300_9PROT</name>
<dbReference type="AlphaFoldDB" id="A0A935W300"/>
<dbReference type="InterPro" id="IPR036909">
    <property type="entry name" value="Cyt_c-like_dom_sf"/>
</dbReference>
<reference evidence="2 3" key="1">
    <citation type="submission" date="2020-10" db="EMBL/GenBank/DDBJ databases">
        <title>Connecting structure to function with the recovery of over 1000 high-quality activated sludge metagenome-assembled genomes encoding full-length rRNA genes using long-read sequencing.</title>
        <authorList>
            <person name="Singleton C.M."/>
            <person name="Petriglieri F."/>
            <person name="Kristensen J.M."/>
            <person name="Kirkegaard R.H."/>
            <person name="Michaelsen T.Y."/>
            <person name="Andersen M.H."/>
            <person name="Karst S.M."/>
            <person name="Dueholm M.S."/>
            <person name="Nielsen P.H."/>
            <person name="Albertsen M."/>
        </authorList>
    </citation>
    <scope>NUCLEOTIDE SEQUENCE [LARGE SCALE GENOMIC DNA]</scope>
    <source>
        <strain evidence="2">Fred_18-Q3-R57-64_BAT3C.720</strain>
    </source>
</reference>
<organism evidence="2 3">
    <name type="scientific">Candidatus Accumulibacter affinis</name>
    <dbReference type="NCBI Taxonomy" id="2954384"/>
    <lineage>
        <taxon>Bacteria</taxon>
        <taxon>Pseudomonadati</taxon>
        <taxon>Pseudomonadota</taxon>
        <taxon>Betaproteobacteria</taxon>
        <taxon>Candidatus Accumulibacter</taxon>
    </lineage>
</organism>